<dbReference type="AlphaFoldDB" id="A0A9X1P164"/>
<dbReference type="EMBL" id="JAJUWU010000016">
    <property type="protein sequence ID" value="MCE7029482.1"/>
    <property type="molecule type" value="Genomic_DNA"/>
</dbReference>
<organism evidence="7 8">
    <name type="scientific">Jiella avicenniae</name>
    <dbReference type="NCBI Taxonomy" id="2907202"/>
    <lineage>
        <taxon>Bacteria</taxon>
        <taxon>Pseudomonadati</taxon>
        <taxon>Pseudomonadota</taxon>
        <taxon>Alphaproteobacteria</taxon>
        <taxon>Hyphomicrobiales</taxon>
        <taxon>Aurantimonadaceae</taxon>
        <taxon>Jiella</taxon>
    </lineage>
</organism>
<comment type="caution">
    <text evidence="7">The sequence shown here is derived from an EMBL/GenBank/DDBJ whole genome shotgun (WGS) entry which is preliminary data.</text>
</comment>
<evidence type="ECO:0000313" key="8">
    <source>
        <dbReference type="Proteomes" id="UP001139035"/>
    </source>
</evidence>
<dbReference type="GO" id="GO:0030288">
    <property type="term" value="C:outer membrane-bounded periplasmic space"/>
    <property type="evidence" value="ECO:0007669"/>
    <property type="project" value="UniProtKB-ARBA"/>
</dbReference>
<dbReference type="Proteomes" id="UP001139035">
    <property type="component" value="Unassembled WGS sequence"/>
</dbReference>
<dbReference type="GO" id="GO:1904680">
    <property type="term" value="F:peptide transmembrane transporter activity"/>
    <property type="evidence" value="ECO:0007669"/>
    <property type="project" value="TreeGrafter"/>
</dbReference>
<dbReference type="SUPFAM" id="SSF53850">
    <property type="entry name" value="Periplasmic binding protein-like II"/>
    <property type="match status" value="1"/>
</dbReference>
<dbReference type="PANTHER" id="PTHR30290:SF9">
    <property type="entry name" value="OLIGOPEPTIDE-BINDING PROTEIN APPA"/>
    <property type="match status" value="1"/>
</dbReference>
<comment type="similarity">
    <text evidence="2">Belongs to the bacterial solute-binding protein 5 family.</text>
</comment>
<keyword evidence="3" id="KW-0813">Transport</keyword>
<dbReference type="Gene3D" id="3.10.105.10">
    <property type="entry name" value="Dipeptide-binding Protein, Domain 3"/>
    <property type="match status" value="1"/>
</dbReference>
<keyword evidence="4 5" id="KW-0732">Signal</keyword>
<evidence type="ECO:0000259" key="6">
    <source>
        <dbReference type="Pfam" id="PF00496"/>
    </source>
</evidence>
<feature type="domain" description="Solute-binding protein family 5" evidence="6">
    <location>
        <begin position="77"/>
        <end position="429"/>
    </location>
</feature>
<keyword evidence="8" id="KW-1185">Reference proteome</keyword>
<proteinExistence type="inferred from homology"/>
<dbReference type="PIRSF" id="PIRSF002741">
    <property type="entry name" value="MppA"/>
    <property type="match status" value="1"/>
</dbReference>
<reference evidence="7" key="1">
    <citation type="submission" date="2022-01" db="EMBL/GenBank/DDBJ databases">
        <title>Jiella avicenniae sp. nov., a novel endophytic bacterium isolated from bark of Avicennia marina.</title>
        <authorList>
            <person name="Tuo L."/>
        </authorList>
    </citation>
    <scope>NUCLEOTIDE SEQUENCE</scope>
    <source>
        <strain evidence="7">CBK1P-4</strain>
    </source>
</reference>
<evidence type="ECO:0000256" key="1">
    <source>
        <dbReference type="ARBA" id="ARBA00004418"/>
    </source>
</evidence>
<feature type="signal peptide" evidence="5">
    <location>
        <begin position="1"/>
        <end position="23"/>
    </location>
</feature>
<feature type="chain" id="PRO_5040771975" evidence="5">
    <location>
        <begin position="24"/>
        <end position="510"/>
    </location>
</feature>
<evidence type="ECO:0000256" key="5">
    <source>
        <dbReference type="SAM" id="SignalP"/>
    </source>
</evidence>
<dbReference type="InterPro" id="IPR030678">
    <property type="entry name" value="Peptide/Ni-bd"/>
</dbReference>
<evidence type="ECO:0000256" key="4">
    <source>
        <dbReference type="ARBA" id="ARBA00022729"/>
    </source>
</evidence>
<name>A0A9X1P164_9HYPH</name>
<gene>
    <name evidence="7" type="ORF">LZD57_15935</name>
</gene>
<dbReference type="GO" id="GO:0043190">
    <property type="term" value="C:ATP-binding cassette (ABC) transporter complex"/>
    <property type="evidence" value="ECO:0007669"/>
    <property type="project" value="InterPro"/>
</dbReference>
<dbReference type="GO" id="GO:0015833">
    <property type="term" value="P:peptide transport"/>
    <property type="evidence" value="ECO:0007669"/>
    <property type="project" value="TreeGrafter"/>
</dbReference>
<evidence type="ECO:0000256" key="3">
    <source>
        <dbReference type="ARBA" id="ARBA00022448"/>
    </source>
</evidence>
<dbReference type="Gene3D" id="3.40.190.10">
    <property type="entry name" value="Periplasmic binding protein-like II"/>
    <property type="match status" value="1"/>
</dbReference>
<dbReference type="PANTHER" id="PTHR30290">
    <property type="entry name" value="PERIPLASMIC BINDING COMPONENT OF ABC TRANSPORTER"/>
    <property type="match status" value="1"/>
</dbReference>
<protein>
    <submittedName>
        <fullName evidence="7">ABC transporter substrate-binding protein</fullName>
    </submittedName>
</protein>
<evidence type="ECO:0000256" key="2">
    <source>
        <dbReference type="ARBA" id="ARBA00005695"/>
    </source>
</evidence>
<dbReference type="InterPro" id="IPR039424">
    <property type="entry name" value="SBP_5"/>
</dbReference>
<dbReference type="InterPro" id="IPR000914">
    <property type="entry name" value="SBP_5_dom"/>
</dbReference>
<accession>A0A9X1P164</accession>
<dbReference type="Gene3D" id="3.90.76.10">
    <property type="entry name" value="Dipeptide-binding Protein, Domain 1"/>
    <property type="match status" value="1"/>
</dbReference>
<comment type="subcellular location">
    <subcellularLocation>
        <location evidence="1">Periplasm</location>
    </subcellularLocation>
</comment>
<dbReference type="Pfam" id="PF00496">
    <property type="entry name" value="SBP_bac_5"/>
    <property type="match status" value="1"/>
</dbReference>
<sequence>MNRRQLMSAFGGLLLTTALPFSAWSQEGTPVSGGTLNVGFISDVRTLDPIQSAQWTERQVLFLMFDSLIDVNPDFSLKPGLAESWDFEDDGKKMVLHLRQGIEFHDGTPFNAEAVKWNLDKRLDPATGSSQRSLLEGVITGVEATDEHTVTIDLAQPYPPLLALLADRAGLMASPKAAETFGKDAGSHPVGTGPFVFDQWTRGSTISLKRNDDFWQGDMPYLDAVVFNDIPSNLVGIQRMMIGEIDFISQLDPLDTQLAKASPDIELVPSNSGPWYSLQWKWDTAPYDNPELRRAVAHALNRERINQILWAGEGNVSNGFTPDGLWWTPAKLEEYEYDPVLARKIIADAGLQGTTLRLAAPSGDTLRRFSELAKEDLDAVGLDVQLEPVPQSEYYARTVAGSIQFTPMRWSQRADPDGLIHYLFASDGTANSTGYGNPQVDKWIDEARRTSDEARRKDLYDQIQMQISKDLPYMPVGFSSEFNAMRKSVNGFVAMPDQIPRFRYVWKSQG</sequence>
<evidence type="ECO:0000313" key="7">
    <source>
        <dbReference type="EMBL" id="MCE7029482.1"/>
    </source>
</evidence>